<accession>E0UGY0</accession>
<gene>
    <name evidence="2" type="ordered locus">Cyan7822_2489</name>
</gene>
<dbReference type="AlphaFoldDB" id="E0UGY0"/>
<dbReference type="STRING" id="497965.Cyan7822_2489"/>
<feature type="region of interest" description="Disordered" evidence="1">
    <location>
        <begin position="1"/>
        <end position="27"/>
    </location>
</feature>
<name>E0UGY0_GLOV7</name>
<dbReference type="OrthoDB" id="514289at2"/>
<evidence type="ECO:0000256" key="1">
    <source>
        <dbReference type="SAM" id="MobiDB-lite"/>
    </source>
</evidence>
<sequence length="106" mass="12645">MLNTNRRKIPHGSRIHPEHSSLSQEEIDRRNIESKNFADRCRLIFQQVYPQLVDQHKDWFIYIEPDSGDYVIDPEEEICFQKIRQKHPHAKIMAMRLNETGTCGRI</sequence>
<reference evidence="3" key="1">
    <citation type="journal article" date="2011" name="MBio">
        <title>Novel metabolic attributes of the genus Cyanothece, comprising a group of unicellular nitrogen-fixing Cyanobacteria.</title>
        <authorList>
            <person name="Bandyopadhyay A."/>
            <person name="Elvitigala T."/>
            <person name="Welsh E."/>
            <person name="Stockel J."/>
            <person name="Liberton M."/>
            <person name="Min H."/>
            <person name="Sherman L.A."/>
            <person name="Pakrasi H.B."/>
        </authorList>
    </citation>
    <scope>NUCLEOTIDE SEQUENCE [LARGE SCALE GENOMIC DNA]</scope>
    <source>
        <strain evidence="3">PCC 7822</strain>
    </source>
</reference>
<evidence type="ECO:0000313" key="3">
    <source>
        <dbReference type="Proteomes" id="UP000008206"/>
    </source>
</evidence>
<dbReference type="RefSeq" id="WP_013322566.1">
    <property type="nucleotide sequence ID" value="NC_014501.1"/>
</dbReference>
<feature type="compositionally biased region" description="Basic residues" evidence="1">
    <location>
        <begin position="1"/>
        <end position="14"/>
    </location>
</feature>
<protein>
    <submittedName>
        <fullName evidence="2">Uncharacterized protein</fullName>
    </submittedName>
</protein>
<dbReference type="Proteomes" id="UP000008206">
    <property type="component" value="Chromosome"/>
</dbReference>
<dbReference type="KEGG" id="cyj:Cyan7822_2489"/>
<dbReference type="eggNOG" id="ENOG5032RHP">
    <property type="taxonomic scope" value="Bacteria"/>
</dbReference>
<organism evidence="2 3">
    <name type="scientific">Gloeothece verrucosa (strain PCC 7822)</name>
    <name type="common">Cyanothece sp. (strain PCC 7822)</name>
    <dbReference type="NCBI Taxonomy" id="497965"/>
    <lineage>
        <taxon>Bacteria</taxon>
        <taxon>Bacillati</taxon>
        <taxon>Cyanobacteriota</taxon>
        <taxon>Cyanophyceae</taxon>
        <taxon>Oscillatoriophycideae</taxon>
        <taxon>Chroococcales</taxon>
        <taxon>Aphanothecaceae</taxon>
        <taxon>Gloeothece</taxon>
        <taxon>Gloeothece verrucosa</taxon>
    </lineage>
</organism>
<keyword evidence="3" id="KW-1185">Reference proteome</keyword>
<proteinExistence type="predicted"/>
<evidence type="ECO:0000313" key="2">
    <source>
        <dbReference type="EMBL" id="ADN14461.1"/>
    </source>
</evidence>
<dbReference type="EMBL" id="CP002198">
    <property type="protein sequence ID" value="ADN14461.1"/>
    <property type="molecule type" value="Genomic_DNA"/>
</dbReference>
<dbReference type="HOGENOM" id="CLU_176984_0_0_3"/>